<evidence type="ECO:0000256" key="1">
    <source>
        <dbReference type="SAM" id="Phobius"/>
    </source>
</evidence>
<protein>
    <submittedName>
        <fullName evidence="2">Uncharacterized protein</fullName>
    </submittedName>
</protein>
<dbReference type="EMBL" id="ARZX01000021">
    <property type="protein sequence ID" value="EWH12546.1"/>
    <property type="molecule type" value="Genomic_DNA"/>
</dbReference>
<sequence length="60" mass="7244">MSLFYIVVLFMVKITKPTTWYNCIYYKLLQSYIVVIFSVFRLKSSIKGIFKKHIKLQETM</sequence>
<accession>A0ABP3B3Z1</accession>
<evidence type="ECO:0000313" key="2">
    <source>
        <dbReference type="EMBL" id="EWH12546.1"/>
    </source>
</evidence>
<keyword evidence="1" id="KW-1133">Transmembrane helix</keyword>
<feature type="transmembrane region" description="Helical" evidence="1">
    <location>
        <begin position="24"/>
        <end position="42"/>
    </location>
</feature>
<proteinExistence type="predicted"/>
<comment type="caution">
    <text evidence="2">The sequence shown here is derived from an EMBL/GenBank/DDBJ whole genome shotgun (WGS) entry which is preliminary data.</text>
</comment>
<gene>
    <name evidence="2" type="ORF">KLA_14213</name>
</gene>
<reference evidence="2 3" key="1">
    <citation type="journal article" date="2014" name="Genome Announc.">
        <title>Draft Genome Sequence of the Carrageenan-Degrading Bacterium Cellulophaga sp. Strain KL-A, Isolated from Decaying Marine Algae.</title>
        <authorList>
            <person name="Shan D."/>
            <person name="Ying J."/>
            <person name="Li X."/>
            <person name="Gao Z."/>
            <person name="Wei G."/>
            <person name="Shao Z."/>
        </authorList>
    </citation>
    <scope>NUCLEOTIDE SEQUENCE [LARGE SCALE GENOMIC DNA]</scope>
    <source>
        <strain evidence="2 3">KL-A</strain>
    </source>
</reference>
<evidence type="ECO:0000313" key="3">
    <source>
        <dbReference type="Proteomes" id="UP000019275"/>
    </source>
</evidence>
<dbReference type="Proteomes" id="UP000019275">
    <property type="component" value="Unassembled WGS sequence"/>
</dbReference>
<name>A0ABP3B3Z1_9FLAO</name>
<keyword evidence="1" id="KW-0812">Transmembrane</keyword>
<keyword evidence="3" id="KW-1185">Reference proteome</keyword>
<keyword evidence="1" id="KW-0472">Membrane</keyword>
<organism evidence="2 3">
    <name type="scientific">Cellulophaga geojensis KL-A</name>
    <dbReference type="NCBI Taxonomy" id="1328323"/>
    <lineage>
        <taxon>Bacteria</taxon>
        <taxon>Pseudomonadati</taxon>
        <taxon>Bacteroidota</taxon>
        <taxon>Flavobacteriia</taxon>
        <taxon>Flavobacteriales</taxon>
        <taxon>Flavobacteriaceae</taxon>
        <taxon>Cellulophaga</taxon>
    </lineage>
</organism>